<evidence type="ECO:0000256" key="4">
    <source>
        <dbReference type="ARBA" id="ARBA00022801"/>
    </source>
</evidence>
<evidence type="ECO:0000256" key="2">
    <source>
        <dbReference type="ARBA" id="ARBA00009409"/>
    </source>
</evidence>
<evidence type="ECO:0000256" key="6">
    <source>
        <dbReference type="ARBA" id="ARBA00023204"/>
    </source>
</evidence>
<keyword evidence="12" id="KW-1185">Reference proteome</keyword>
<protein>
    <submittedName>
        <fullName evidence="11">Endonuclease</fullName>
    </submittedName>
</protein>
<keyword evidence="9" id="KW-0326">Glycosidase</keyword>
<dbReference type="SMART" id="SM01232">
    <property type="entry name" value="H2TH"/>
    <property type="match status" value="1"/>
</dbReference>
<dbReference type="InterPro" id="IPR015886">
    <property type="entry name" value="H2TH_FPG"/>
</dbReference>
<dbReference type="PROSITE" id="PS51068">
    <property type="entry name" value="FPG_CAT"/>
    <property type="match status" value="1"/>
</dbReference>
<gene>
    <name evidence="11" type="ORF">ABS765_14800</name>
</gene>
<dbReference type="EMBL" id="JBELPY010000011">
    <property type="protein sequence ID" value="MFL9835294.1"/>
    <property type="molecule type" value="Genomic_DNA"/>
</dbReference>
<dbReference type="PANTHER" id="PTHR22993:SF9">
    <property type="entry name" value="FORMAMIDOPYRIMIDINE-DNA GLYCOSYLASE"/>
    <property type="match status" value="1"/>
</dbReference>
<keyword evidence="5" id="KW-0238">DNA-binding</keyword>
<name>A0ABW8Y5R1_9FLAO</name>
<dbReference type="GO" id="GO:0004519">
    <property type="term" value="F:endonuclease activity"/>
    <property type="evidence" value="ECO:0007669"/>
    <property type="project" value="UniProtKB-KW"/>
</dbReference>
<evidence type="ECO:0000256" key="7">
    <source>
        <dbReference type="ARBA" id="ARBA00023239"/>
    </source>
</evidence>
<feature type="domain" description="Formamidopyrimidine-DNA glycosylase catalytic" evidence="10">
    <location>
        <begin position="8"/>
        <end position="96"/>
    </location>
</feature>
<accession>A0ABW8Y5R1</accession>
<dbReference type="InterPro" id="IPR010979">
    <property type="entry name" value="Ribosomal_uS13-like_H2TH"/>
</dbReference>
<dbReference type="SMART" id="SM00898">
    <property type="entry name" value="Fapy_DNA_glyco"/>
    <property type="match status" value="1"/>
</dbReference>
<keyword evidence="6" id="KW-0234">DNA repair</keyword>
<dbReference type="InterPro" id="IPR012319">
    <property type="entry name" value="FPG_cat"/>
</dbReference>
<keyword evidence="8" id="KW-0511">Multifunctional enzyme</keyword>
<proteinExistence type="inferred from homology"/>
<keyword evidence="11" id="KW-0255">Endonuclease</keyword>
<keyword evidence="11" id="KW-0540">Nuclease</keyword>
<comment type="caution">
    <text evidence="11">The sequence shown here is derived from an EMBL/GenBank/DDBJ whole genome shotgun (WGS) entry which is preliminary data.</text>
</comment>
<keyword evidence="7" id="KW-0456">Lyase</keyword>
<keyword evidence="4" id="KW-0378">Hydrolase</keyword>
<evidence type="ECO:0000256" key="9">
    <source>
        <dbReference type="ARBA" id="ARBA00023295"/>
    </source>
</evidence>
<dbReference type="RefSeq" id="WP_408091894.1">
    <property type="nucleotide sequence ID" value="NZ_JBELPY010000011.1"/>
</dbReference>
<dbReference type="Pfam" id="PF06831">
    <property type="entry name" value="H2TH"/>
    <property type="match status" value="1"/>
</dbReference>
<evidence type="ECO:0000256" key="3">
    <source>
        <dbReference type="ARBA" id="ARBA00022763"/>
    </source>
</evidence>
<sequence>MFKKKAMPEGPTIVLMKEDLQKFAGEKVIEANGSEIPEAAKIEGEILREIKTFGKQTYLIFDNIIFKIHLLMFGSYSLYRRNDINTLRLGITFKDGGMYFYTCSVKIVDESFLKKINWEADVMSNKWNPEKTEKILKENPNMMICDALMNQDIFSGVGNIIKNEALFRAGIHPESLIGNLPPKKLKEIISEARNYSFDFKKWKKANVLSKNFQIYHQKICPKCGEKVIKKDTGKSKRTSFFCKNDQPLF</sequence>
<comment type="similarity">
    <text evidence="2">Belongs to the FPG family.</text>
</comment>
<evidence type="ECO:0000256" key="8">
    <source>
        <dbReference type="ARBA" id="ARBA00023268"/>
    </source>
</evidence>
<evidence type="ECO:0000259" key="10">
    <source>
        <dbReference type="PROSITE" id="PS51068"/>
    </source>
</evidence>
<comment type="catalytic activity">
    <reaction evidence="1">
        <text>Hydrolysis of DNA containing ring-opened 7-methylguanine residues, releasing 2,6-diamino-4-hydroxy-5-(N-methyl)formamidopyrimidine.</text>
        <dbReference type="EC" id="3.2.2.23"/>
    </reaction>
</comment>
<organism evidence="11 12">
    <name type="scientific">Chryseobacterium terrae</name>
    <dbReference type="NCBI Taxonomy" id="3163299"/>
    <lineage>
        <taxon>Bacteria</taxon>
        <taxon>Pseudomonadati</taxon>
        <taxon>Bacteroidota</taxon>
        <taxon>Flavobacteriia</taxon>
        <taxon>Flavobacteriales</taxon>
        <taxon>Weeksellaceae</taxon>
        <taxon>Chryseobacterium group</taxon>
        <taxon>Chryseobacterium</taxon>
    </lineage>
</organism>
<dbReference type="Gene3D" id="1.10.8.50">
    <property type="match status" value="1"/>
</dbReference>
<dbReference type="SUPFAM" id="SSF81624">
    <property type="entry name" value="N-terminal domain of MutM-like DNA repair proteins"/>
    <property type="match status" value="1"/>
</dbReference>
<dbReference type="PANTHER" id="PTHR22993">
    <property type="entry name" value="FORMAMIDOPYRIMIDINE-DNA GLYCOSYLASE"/>
    <property type="match status" value="1"/>
</dbReference>
<dbReference type="Gene3D" id="3.20.190.10">
    <property type="entry name" value="MutM-like, N-terminal"/>
    <property type="match status" value="1"/>
</dbReference>
<evidence type="ECO:0000313" key="11">
    <source>
        <dbReference type="EMBL" id="MFL9835294.1"/>
    </source>
</evidence>
<keyword evidence="3" id="KW-0227">DNA damage</keyword>
<evidence type="ECO:0000256" key="5">
    <source>
        <dbReference type="ARBA" id="ARBA00023125"/>
    </source>
</evidence>
<dbReference type="InterPro" id="IPR035937">
    <property type="entry name" value="FPG_N"/>
</dbReference>
<dbReference type="SUPFAM" id="SSF46946">
    <property type="entry name" value="S13-like H2TH domain"/>
    <property type="match status" value="1"/>
</dbReference>
<evidence type="ECO:0000256" key="1">
    <source>
        <dbReference type="ARBA" id="ARBA00001668"/>
    </source>
</evidence>
<reference evidence="11 12" key="1">
    <citation type="submission" date="2024-06" db="EMBL/GenBank/DDBJ databases">
        <authorList>
            <person name="Kaempfer P."/>
            <person name="Viver T."/>
        </authorList>
    </citation>
    <scope>NUCLEOTIDE SEQUENCE [LARGE SCALE GENOMIC DNA]</scope>
    <source>
        <strain evidence="11 12">ST-37</strain>
    </source>
</reference>
<dbReference type="Proteomes" id="UP001629058">
    <property type="component" value="Unassembled WGS sequence"/>
</dbReference>
<evidence type="ECO:0000313" key="12">
    <source>
        <dbReference type="Proteomes" id="UP001629058"/>
    </source>
</evidence>